<dbReference type="InterPro" id="IPR000120">
    <property type="entry name" value="Amidase"/>
</dbReference>
<feature type="domain" description="Amidase" evidence="1">
    <location>
        <begin position="19"/>
        <end position="430"/>
    </location>
</feature>
<sequence length="450" mass="46415">MPAEGKRSMGGRTSVTDRVEAALAAIEAAGPEAQRTFTKLYPDEARAAAAAADQRRAFGHTLGPLDGVIVSIKDLLDVRGEPTAAGSIISRAAPPAAEDAPVVQRLRAAGAVIIGRTTMSEYAYSGLGLNPHTGTPGCVADPTRAPGGSSSGAGVSAGHGWVDVAIGSDTGGSIRIPSAFNGLVGYKPSQGRVPTEGAFPLSFSLDTIGPLTRSVALAHATDAVLAGLAPSRLEALPVAGLRIGVMRGFLFAELDDVVGPAIEAGLARLAAAGARVVDVDLEAVTTLPGQIQSNGTIAAAEAAYIHRDTLDTRASDFDARVLARIRRGTEIPASVYVGMQRRREEAKRLADAAVADFDAVVAPTVPMVAPPIAPLEADVDLFNRVNLLALRNPSTFNFLDLPAASLPIELGQPLPVGLMVVGRRGRDADLFRVLAALEPLLAPAPRTKVV</sequence>
<reference evidence="2" key="1">
    <citation type="submission" date="2024-06" db="EMBL/GenBank/DDBJ databases">
        <title>Methylostella associata gen. nov., sp. nov., a novel Ancalomicrobiaceae-affiliated facultatively methylotrophic bacteria that feed on methanotrophs of the genus Methylococcus.</title>
        <authorList>
            <person name="Saltykova V."/>
            <person name="Danilova O.V."/>
            <person name="Oshkin I.Y."/>
            <person name="Belova S.E."/>
            <person name="Pimenov N.V."/>
            <person name="Dedysh S.N."/>
        </authorList>
    </citation>
    <scope>NUCLEOTIDE SEQUENCE</scope>
    <source>
        <strain evidence="2">S20</strain>
    </source>
</reference>
<dbReference type="GO" id="GO:0003824">
    <property type="term" value="F:catalytic activity"/>
    <property type="evidence" value="ECO:0007669"/>
    <property type="project" value="InterPro"/>
</dbReference>
<dbReference type="NCBIfam" id="NF004622">
    <property type="entry name" value="PRK05962.1"/>
    <property type="match status" value="1"/>
</dbReference>
<dbReference type="KEGG" id="mflg:ABS361_16200"/>
<dbReference type="PANTHER" id="PTHR11895:SF176">
    <property type="entry name" value="AMIDASE AMID-RELATED"/>
    <property type="match status" value="1"/>
</dbReference>
<dbReference type="SUPFAM" id="SSF75304">
    <property type="entry name" value="Amidase signature (AS) enzymes"/>
    <property type="match status" value="1"/>
</dbReference>
<dbReference type="Gene3D" id="3.90.1300.10">
    <property type="entry name" value="Amidase signature (AS) domain"/>
    <property type="match status" value="1"/>
</dbReference>
<organism evidence="2">
    <name type="scientific">Methyloraptor flagellatus</name>
    <dbReference type="NCBI Taxonomy" id="3162530"/>
    <lineage>
        <taxon>Bacteria</taxon>
        <taxon>Pseudomonadati</taxon>
        <taxon>Pseudomonadota</taxon>
        <taxon>Alphaproteobacteria</taxon>
        <taxon>Hyphomicrobiales</taxon>
        <taxon>Ancalomicrobiaceae</taxon>
        <taxon>Methyloraptor</taxon>
    </lineage>
</organism>
<evidence type="ECO:0000313" key="2">
    <source>
        <dbReference type="EMBL" id="XBY43609.1"/>
    </source>
</evidence>
<protein>
    <submittedName>
        <fullName evidence="2">Amidase</fullName>
    </submittedName>
</protein>
<dbReference type="AlphaFoldDB" id="A0AAU7X674"/>
<proteinExistence type="predicted"/>
<name>A0AAU7X674_9HYPH</name>
<dbReference type="RefSeq" id="WP_407048709.1">
    <property type="nucleotide sequence ID" value="NZ_CP158568.1"/>
</dbReference>
<accession>A0AAU7X674</accession>
<gene>
    <name evidence="2" type="ORF">ABS361_16200</name>
</gene>
<dbReference type="NCBIfam" id="NF005460">
    <property type="entry name" value="PRK07056.1"/>
    <property type="match status" value="1"/>
</dbReference>
<dbReference type="InterPro" id="IPR023631">
    <property type="entry name" value="Amidase_dom"/>
</dbReference>
<dbReference type="Pfam" id="PF01425">
    <property type="entry name" value="Amidase"/>
    <property type="match status" value="1"/>
</dbReference>
<dbReference type="EMBL" id="CP158568">
    <property type="protein sequence ID" value="XBY43609.1"/>
    <property type="molecule type" value="Genomic_DNA"/>
</dbReference>
<evidence type="ECO:0000259" key="1">
    <source>
        <dbReference type="Pfam" id="PF01425"/>
    </source>
</evidence>
<dbReference type="InterPro" id="IPR036928">
    <property type="entry name" value="AS_sf"/>
</dbReference>
<dbReference type="PANTHER" id="PTHR11895">
    <property type="entry name" value="TRANSAMIDASE"/>
    <property type="match status" value="1"/>
</dbReference>